<organism evidence="10">
    <name type="scientific">Fructobacillus tropaeoli</name>
    <dbReference type="NCBI Taxonomy" id="709323"/>
    <lineage>
        <taxon>Bacteria</taxon>
        <taxon>Bacillati</taxon>
        <taxon>Bacillota</taxon>
        <taxon>Bacilli</taxon>
        <taxon>Lactobacillales</taxon>
        <taxon>Lactobacillaceae</taxon>
        <taxon>Fructobacillus</taxon>
    </lineage>
</organism>
<dbReference type="HAMAP" id="MF_01109">
    <property type="entry name" value="OTCase"/>
    <property type="match status" value="1"/>
</dbReference>
<evidence type="ECO:0000259" key="9">
    <source>
        <dbReference type="Pfam" id="PF02729"/>
    </source>
</evidence>
<feature type="binding site" evidence="7">
    <location>
        <begin position="141"/>
        <end position="144"/>
    </location>
    <ligand>
        <name>carbamoyl phosphate</name>
        <dbReference type="ChEBI" id="CHEBI:58228"/>
    </ligand>
</feature>
<feature type="binding site" evidence="7">
    <location>
        <begin position="241"/>
        <end position="242"/>
    </location>
    <ligand>
        <name>L-ornithine</name>
        <dbReference type="ChEBI" id="CHEBI:46911"/>
    </ligand>
</feature>
<dbReference type="EC" id="2.1.3.3" evidence="3 7"/>
<comment type="caution">
    <text evidence="7">Lacks conserved residue(s) required for the propagation of feature annotation.</text>
</comment>
<evidence type="ECO:0000313" key="10">
    <source>
        <dbReference type="EMBL" id="GAP04473.1"/>
    </source>
</evidence>
<proteinExistence type="inferred from homology"/>
<dbReference type="Proteomes" id="UP000064514">
    <property type="component" value="Unassembled WGS sequence"/>
</dbReference>
<dbReference type="InterPro" id="IPR006131">
    <property type="entry name" value="Asp_carbamoyltransf_Asp/Orn-bd"/>
</dbReference>
<feature type="domain" description="Aspartate/ornithine carbamoyltransferase Asp/Orn-binding" evidence="8">
    <location>
        <begin position="161"/>
        <end position="335"/>
    </location>
</feature>
<evidence type="ECO:0000256" key="1">
    <source>
        <dbReference type="ARBA" id="ARBA00004496"/>
    </source>
</evidence>
<dbReference type="GO" id="GO:0042450">
    <property type="term" value="P:L-arginine biosynthetic process via ornithine"/>
    <property type="evidence" value="ECO:0007669"/>
    <property type="project" value="UniProtKB-UniRule"/>
</dbReference>
<accession>A0A3F3HGF9</accession>
<dbReference type="Pfam" id="PF00185">
    <property type="entry name" value="OTCace"/>
    <property type="match status" value="1"/>
</dbReference>
<dbReference type="PANTHER" id="PTHR45753">
    <property type="entry name" value="ORNITHINE CARBAMOYLTRANSFERASE, MITOCHONDRIAL"/>
    <property type="match status" value="1"/>
</dbReference>
<feature type="binding site" evidence="7">
    <location>
        <begin position="280"/>
        <end position="281"/>
    </location>
    <ligand>
        <name>carbamoyl phosphate</name>
        <dbReference type="ChEBI" id="CHEBI:58228"/>
    </ligand>
</feature>
<dbReference type="PROSITE" id="PS00097">
    <property type="entry name" value="CARBAMOYLTRANSFERASE"/>
    <property type="match status" value="1"/>
</dbReference>
<dbReference type="InterPro" id="IPR036901">
    <property type="entry name" value="Asp/Orn_carbamoylTrfase_sf"/>
</dbReference>
<dbReference type="InterPro" id="IPR024904">
    <property type="entry name" value="OTCase_ArgI"/>
</dbReference>
<dbReference type="NCBIfam" id="TIGR00658">
    <property type="entry name" value="orni_carb_tr"/>
    <property type="match status" value="1"/>
</dbReference>
<evidence type="ECO:0000256" key="5">
    <source>
        <dbReference type="ARBA" id="ARBA00022679"/>
    </source>
</evidence>
<dbReference type="GO" id="GO:0004585">
    <property type="term" value="F:ornithine carbamoyltransferase activity"/>
    <property type="evidence" value="ECO:0007669"/>
    <property type="project" value="UniProtKB-UniRule"/>
</dbReference>
<feature type="binding site" evidence="7">
    <location>
        <position position="173"/>
    </location>
    <ligand>
        <name>L-ornithine</name>
        <dbReference type="ChEBI" id="CHEBI:46911"/>
    </ligand>
</feature>
<dbReference type="Pfam" id="PF02729">
    <property type="entry name" value="OTCace_N"/>
    <property type="match status" value="1"/>
</dbReference>
<dbReference type="InterPro" id="IPR002292">
    <property type="entry name" value="Orn/put_carbamltrans"/>
</dbReference>
<comment type="similarity">
    <text evidence="2 7">Belongs to the aspartate/ornithine carbamoyltransferase superfamily. OTCase family.</text>
</comment>
<evidence type="ECO:0000256" key="6">
    <source>
        <dbReference type="ARBA" id="ARBA00048772"/>
    </source>
</evidence>
<feature type="binding site" evidence="7">
    <location>
        <position position="325"/>
    </location>
    <ligand>
        <name>carbamoyl phosphate</name>
        <dbReference type="ChEBI" id="CHEBI:58228"/>
    </ligand>
</feature>
<reference evidence="10" key="1">
    <citation type="journal article" date="2015" name="BMC Genomics">
        <title>Comparative genomics of Fructobacillus spp. and Leuconostoc spp. reveals niche-specific evolution of Fructobacillus spp.</title>
        <authorList>
            <person name="Endo A."/>
            <person name="Tanizawa Y."/>
            <person name="Tanaka N."/>
            <person name="Maeno S."/>
            <person name="Kumar H."/>
            <person name="Shiwa Y."/>
            <person name="Okada S."/>
            <person name="Yoshikawa H."/>
            <person name="Dicks L."/>
            <person name="Nakagawa J."/>
            <person name="Arita M."/>
        </authorList>
    </citation>
    <scope>NUCLEOTIDE SEQUENCE [LARGE SCALE GENOMIC DNA]</scope>
    <source>
        <strain evidence="10">F214-1</strain>
    </source>
</reference>
<dbReference type="RefSeq" id="WP_059393887.1">
    <property type="nucleotide sequence ID" value="NZ_DF968082.1"/>
</dbReference>
<evidence type="ECO:0000256" key="7">
    <source>
        <dbReference type="HAMAP-Rule" id="MF_01109"/>
    </source>
</evidence>
<dbReference type="GO" id="GO:0019240">
    <property type="term" value="P:citrulline biosynthetic process"/>
    <property type="evidence" value="ECO:0007669"/>
    <property type="project" value="TreeGrafter"/>
</dbReference>
<dbReference type="Gene3D" id="3.40.50.1370">
    <property type="entry name" value="Aspartate/ornithine carbamoyltransferase"/>
    <property type="match status" value="2"/>
</dbReference>
<feature type="binding site" evidence="7">
    <location>
        <position position="114"/>
    </location>
    <ligand>
        <name>carbamoyl phosphate</name>
        <dbReference type="ChEBI" id="CHEBI:58228"/>
    </ligand>
</feature>
<dbReference type="PANTHER" id="PTHR45753:SF1">
    <property type="entry name" value="ORNITHINE CARBAMOYLTRANSFERASE, CATABOLIC"/>
    <property type="match status" value="1"/>
</dbReference>
<evidence type="ECO:0000256" key="3">
    <source>
        <dbReference type="ARBA" id="ARBA00013007"/>
    </source>
</evidence>
<dbReference type="AlphaFoldDB" id="A0A3F3HGF9"/>
<dbReference type="EMBL" id="DF968082">
    <property type="protein sequence ID" value="GAP04473.1"/>
    <property type="molecule type" value="Genomic_DNA"/>
</dbReference>
<dbReference type="PRINTS" id="PR00102">
    <property type="entry name" value="OTCASE"/>
</dbReference>
<dbReference type="PRINTS" id="PR00100">
    <property type="entry name" value="AOTCASE"/>
</dbReference>
<feature type="domain" description="Aspartate/ornithine carbamoyltransferase carbamoyl-P binding" evidence="9">
    <location>
        <begin position="14"/>
        <end position="154"/>
    </location>
</feature>
<dbReference type="SUPFAM" id="SSF53671">
    <property type="entry name" value="Aspartate/ornithine carbamoyltransferase"/>
    <property type="match status" value="1"/>
</dbReference>
<keyword evidence="4 7" id="KW-0963">Cytoplasm</keyword>
<keyword evidence="5 7" id="KW-0808">Transferase</keyword>
<protein>
    <recommendedName>
        <fullName evidence="3 7">Ornithine carbamoyltransferase</fullName>
        <shortName evidence="7">OTCase</shortName>
        <ecNumber evidence="3 7">2.1.3.3</ecNumber>
    </recommendedName>
</protein>
<dbReference type="InterPro" id="IPR006132">
    <property type="entry name" value="Asp/Orn_carbamoyltranf_P-bd"/>
</dbReference>
<feature type="binding site" evidence="7">
    <location>
        <begin position="63"/>
        <end position="66"/>
    </location>
    <ligand>
        <name>carbamoyl phosphate</name>
        <dbReference type="ChEBI" id="CHEBI:58228"/>
    </ligand>
</feature>
<name>A0A3F3HGF9_9LACO</name>
<dbReference type="GO" id="GO:0005737">
    <property type="term" value="C:cytoplasm"/>
    <property type="evidence" value="ECO:0007669"/>
    <property type="project" value="UniProtKB-SubCell"/>
</dbReference>
<sequence length="345" mass="38200">MTTTTFFQNQFYGKSILKETDLSVNELNYLVDYGLHLKGLAKQNIHTKLLADKNIALIFEKNSTRTMSAFTTAANELGAHPVFLGKNEIHLFHKESIEDTAKVLGSMYDAIEFRGFRQSSVEALAKYSGVPVWNGLTDDWHPTQTIPDLMTIKENFGHLAGLKVAYLGDGRNNVAHSLLVGCAMAGVNVAIVSPESLQPAAEVLEIAQGYAKETGAEITITSDLATGLKDANVVTTDVWVSMGEDNWKERIDLLLPYQVNMNALAMTGHLDDGQLIVLHCLPAFHDLRTEVGKEVYVKYGLKEMEITDEVFQSQYGRQFDEAENRKHGIKAMMAATLGTQFIPKI</sequence>
<gene>
    <name evidence="10" type="ORF">FTRO_0050260</name>
</gene>
<dbReference type="GO" id="GO:0016597">
    <property type="term" value="F:amino acid binding"/>
    <property type="evidence" value="ECO:0007669"/>
    <property type="project" value="InterPro"/>
</dbReference>
<comment type="catalytic activity">
    <reaction evidence="6 7">
        <text>carbamoyl phosphate + L-ornithine = L-citrulline + phosphate + H(+)</text>
        <dbReference type="Rhea" id="RHEA:19513"/>
        <dbReference type="ChEBI" id="CHEBI:15378"/>
        <dbReference type="ChEBI" id="CHEBI:43474"/>
        <dbReference type="ChEBI" id="CHEBI:46911"/>
        <dbReference type="ChEBI" id="CHEBI:57743"/>
        <dbReference type="ChEBI" id="CHEBI:58228"/>
        <dbReference type="EC" id="2.1.3.3"/>
    </reaction>
</comment>
<evidence type="ECO:0000259" key="8">
    <source>
        <dbReference type="Pfam" id="PF00185"/>
    </source>
</evidence>
<evidence type="ECO:0000256" key="2">
    <source>
        <dbReference type="ARBA" id="ARBA00007805"/>
    </source>
</evidence>
<dbReference type="InterPro" id="IPR006130">
    <property type="entry name" value="Asp/Orn_carbamoylTrfase"/>
</dbReference>
<comment type="subcellular location">
    <subcellularLocation>
        <location evidence="1 7">Cytoplasm</location>
    </subcellularLocation>
</comment>
<dbReference type="STRING" id="709323.GCA_001047135_01025"/>
<evidence type="ECO:0000256" key="4">
    <source>
        <dbReference type="ARBA" id="ARBA00022490"/>
    </source>
</evidence>
<feature type="binding site" evidence="7">
    <location>
        <position position="237"/>
    </location>
    <ligand>
        <name>L-ornithine</name>
        <dbReference type="ChEBI" id="CHEBI:46911"/>
    </ligand>
</feature>